<dbReference type="SUPFAM" id="SSF89095">
    <property type="entry name" value="GatB/YqeY motif"/>
    <property type="match status" value="1"/>
</dbReference>
<dbReference type="InterPro" id="IPR019004">
    <property type="entry name" value="YqeY/Aim41"/>
</dbReference>
<accession>A0A9D9HK28</accession>
<evidence type="ECO:0000313" key="1">
    <source>
        <dbReference type="EMBL" id="MBO8455294.1"/>
    </source>
</evidence>
<reference evidence="1" key="2">
    <citation type="journal article" date="2021" name="PeerJ">
        <title>Extensive microbial diversity within the chicken gut microbiome revealed by metagenomics and culture.</title>
        <authorList>
            <person name="Gilroy R."/>
            <person name="Ravi A."/>
            <person name="Getino M."/>
            <person name="Pursley I."/>
            <person name="Horton D.L."/>
            <person name="Alikhan N.F."/>
            <person name="Baker D."/>
            <person name="Gharbi K."/>
            <person name="Hall N."/>
            <person name="Watson M."/>
            <person name="Adriaenssens E.M."/>
            <person name="Foster-Nyarko E."/>
            <person name="Jarju S."/>
            <person name="Secka A."/>
            <person name="Antonio M."/>
            <person name="Oren A."/>
            <person name="Chaudhuri R.R."/>
            <person name="La Ragione R."/>
            <person name="Hildebrand F."/>
            <person name="Pallen M.J."/>
        </authorList>
    </citation>
    <scope>NUCLEOTIDE SEQUENCE</scope>
    <source>
        <strain evidence="1">B1-3475</strain>
    </source>
</reference>
<name>A0A9D9HK28_9BACT</name>
<dbReference type="Pfam" id="PF09424">
    <property type="entry name" value="YqeY"/>
    <property type="match status" value="1"/>
</dbReference>
<dbReference type="Proteomes" id="UP000823617">
    <property type="component" value="Unassembled WGS sequence"/>
</dbReference>
<comment type="caution">
    <text evidence="1">The sequence shown here is derived from an EMBL/GenBank/DDBJ whole genome shotgun (WGS) entry which is preliminary data.</text>
</comment>
<protein>
    <submittedName>
        <fullName evidence="1">GatB/YqeY domain-containing protein</fullName>
    </submittedName>
</protein>
<reference evidence="1" key="1">
    <citation type="submission" date="2020-10" db="EMBL/GenBank/DDBJ databases">
        <authorList>
            <person name="Gilroy R."/>
        </authorList>
    </citation>
    <scope>NUCLEOTIDE SEQUENCE</scope>
    <source>
        <strain evidence="1">B1-3475</strain>
    </source>
</reference>
<dbReference type="PANTHER" id="PTHR28055:SF1">
    <property type="entry name" value="ALTERED INHERITANCE OF MITOCHONDRIA PROTEIN 41, MITOCHONDRIAL"/>
    <property type="match status" value="1"/>
</dbReference>
<dbReference type="AlphaFoldDB" id="A0A9D9HK28"/>
<dbReference type="Gene3D" id="1.10.10.410">
    <property type="match status" value="1"/>
</dbReference>
<evidence type="ECO:0000313" key="2">
    <source>
        <dbReference type="Proteomes" id="UP000823617"/>
    </source>
</evidence>
<organism evidence="1 2">
    <name type="scientific">Candidatus Cryptobacteroides intestinigallinarum</name>
    <dbReference type="NCBI Taxonomy" id="2840767"/>
    <lineage>
        <taxon>Bacteria</taxon>
        <taxon>Pseudomonadati</taxon>
        <taxon>Bacteroidota</taxon>
        <taxon>Bacteroidia</taxon>
        <taxon>Bacteroidales</taxon>
        <taxon>Candidatus Cryptobacteroides</taxon>
    </lineage>
</organism>
<dbReference type="InterPro" id="IPR042184">
    <property type="entry name" value="YqeY/Aim41_N"/>
</dbReference>
<proteinExistence type="predicted"/>
<dbReference type="PANTHER" id="PTHR28055">
    <property type="entry name" value="ALTERED INHERITANCE OF MITOCHONDRIA PROTEIN 41, MITOCHONDRIAL"/>
    <property type="match status" value="1"/>
</dbReference>
<dbReference type="InterPro" id="IPR023168">
    <property type="entry name" value="GatB_Yqey_C_2"/>
</dbReference>
<dbReference type="InterPro" id="IPR003789">
    <property type="entry name" value="Asn/Gln_tRNA_amidoTrase-B-like"/>
</dbReference>
<dbReference type="Gene3D" id="1.10.1510.10">
    <property type="entry name" value="Uncharacterised protein YqeY/AIM41 PF09424, N-terminal domain"/>
    <property type="match status" value="1"/>
</dbReference>
<dbReference type="EMBL" id="JADIMK010000023">
    <property type="protein sequence ID" value="MBO8455294.1"/>
    <property type="molecule type" value="Genomic_DNA"/>
</dbReference>
<dbReference type="GO" id="GO:0016884">
    <property type="term" value="F:carbon-nitrogen ligase activity, with glutamine as amido-N-donor"/>
    <property type="evidence" value="ECO:0007669"/>
    <property type="project" value="InterPro"/>
</dbReference>
<sequence>MELEKQIQADMVSAMKAHETVRLAALRGVKAAILLAKTSEGGHGEVTDADVVKIIQKLVKQRKESAEIYSQQNRPELAENELAEASAMEVYLPKQLSEAEVEAELKQIISDTGASKPSDMGKVMGVATKKLAGQADGKLISSIVKRLLA</sequence>
<gene>
    <name evidence="1" type="ORF">IAC08_02675</name>
</gene>